<feature type="non-terminal residue" evidence="3">
    <location>
        <position position="303"/>
    </location>
</feature>
<keyword evidence="2" id="KW-1133">Transmembrane helix</keyword>
<evidence type="ECO:0000256" key="2">
    <source>
        <dbReference type="SAM" id="Phobius"/>
    </source>
</evidence>
<dbReference type="Proteomes" id="UP000828390">
    <property type="component" value="Unassembled WGS sequence"/>
</dbReference>
<dbReference type="EMBL" id="JAIWYP010000006">
    <property type="protein sequence ID" value="KAH3808391.1"/>
    <property type="molecule type" value="Genomic_DNA"/>
</dbReference>
<reference evidence="3" key="1">
    <citation type="journal article" date="2019" name="bioRxiv">
        <title>The Genome of the Zebra Mussel, Dreissena polymorpha: A Resource for Invasive Species Research.</title>
        <authorList>
            <person name="McCartney M.A."/>
            <person name="Auch B."/>
            <person name="Kono T."/>
            <person name="Mallez S."/>
            <person name="Zhang Y."/>
            <person name="Obille A."/>
            <person name="Becker A."/>
            <person name="Abrahante J.E."/>
            <person name="Garbe J."/>
            <person name="Badalamenti J.P."/>
            <person name="Herman A."/>
            <person name="Mangelson H."/>
            <person name="Liachko I."/>
            <person name="Sullivan S."/>
            <person name="Sone E.D."/>
            <person name="Koren S."/>
            <person name="Silverstein K.A.T."/>
            <person name="Beckman K.B."/>
            <person name="Gohl D.M."/>
        </authorList>
    </citation>
    <scope>NUCLEOTIDE SEQUENCE</scope>
    <source>
        <strain evidence="3">Duluth1</strain>
        <tissue evidence="3">Whole animal</tissue>
    </source>
</reference>
<keyword evidence="2" id="KW-0472">Membrane</keyword>
<feature type="region of interest" description="Disordered" evidence="1">
    <location>
        <begin position="265"/>
        <end position="303"/>
    </location>
</feature>
<keyword evidence="4" id="KW-1185">Reference proteome</keyword>
<comment type="caution">
    <text evidence="3">The sequence shown here is derived from an EMBL/GenBank/DDBJ whole genome shotgun (WGS) entry which is preliminary data.</text>
</comment>
<feature type="compositionally biased region" description="Polar residues" evidence="1">
    <location>
        <begin position="265"/>
        <end position="289"/>
    </location>
</feature>
<keyword evidence="2" id="KW-0812">Transmembrane</keyword>
<protein>
    <submittedName>
        <fullName evidence="3">Uncharacterized protein</fullName>
    </submittedName>
</protein>
<proteinExistence type="predicted"/>
<feature type="region of interest" description="Disordered" evidence="1">
    <location>
        <begin position="54"/>
        <end position="73"/>
    </location>
</feature>
<evidence type="ECO:0000313" key="4">
    <source>
        <dbReference type="Proteomes" id="UP000828390"/>
    </source>
</evidence>
<feature type="region of interest" description="Disordered" evidence="1">
    <location>
        <begin position="109"/>
        <end position="136"/>
    </location>
</feature>
<evidence type="ECO:0000313" key="3">
    <source>
        <dbReference type="EMBL" id="KAH3808391.1"/>
    </source>
</evidence>
<feature type="transmembrane region" description="Helical" evidence="2">
    <location>
        <begin position="144"/>
        <end position="166"/>
    </location>
</feature>
<gene>
    <name evidence="3" type="ORF">DPMN_136744</name>
</gene>
<reference evidence="3" key="2">
    <citation type="submission" date="2020-11" db="EMBL/GenBank/DDBJ databases">
        <authorList>
            <person name="McCartney M.A."/>
            <person name="Auch B."/>
            <person name="Kono T."/>
            <person name="Mallez S."/>
            <person name="Becker A."/>
            <person name="Gohl D.M."/>
            <person name="Silverstein K.A.T."/>
            <person name="Koren S."/>
            <person name="Bechman K.B."/>
            <person name="Herman A."/>
            <person name="Abrahante J.E."/>
            <person name="Garbe J."/>
        </authorList>
    </citation>
    <scope>NUCLEOTIDE SEQUENCE</scope>
    <source>
        <strain evidence="3">Duluth1</strain>
        <tissue evidence="3">Whole animal</tissue>
    </source>
</reference>
<name>A0A9D4G3X2_DREPO</name>
<evidence type="ECO:0000256" key="1">
    <source>
        <dbReference type="SAM" id="MobiDB-lite"/>
    </source>
</evidence>
<organism evidence="3 4">
    <name type="scientific">Dreissena polymorpha</name>
    <name type="common">Zebra mussel</name>
    <name type="synonym">Mytilus polymorpha</name>
    <dbReference type="NCBI Taxonomy" id="45954"/>
    <lineage>
        <taxon>Eukaryota</taxon>
        <taxon>Metazoa</taxon>
        <taxon>Spiralia</taxon>
        <taxon>Lophotrochozoa</taxon>
        <taxon>Mollusca</taxon>
        <taxon>Bivalvia</taxon>
        <taxon>Autobranchia</taxon>
        <taxon>Heteroconchia</taxon>
        <taxon>Euheterodonta</taxon>
        <taxon>Imparidentia</taxon>
        <taxon>Neoheterodontei</taxon>
        <taxon>Myida</taxon>
        <taxon>Dreissenoidea</taxon>
        <taxon>Dreissenidae</taxon>
        <taxon>Dreissena</taxon>
    </lineage>
</organism>
<sequence length="303" mass="33089">MKYTVASGDCGSPKSPTVVIFPPFGKINREPLNLQLSHGEPHGHRKFEKIQPRMSSSSFHSPDHFRSDVGLHSPHHSPQIYPVQMYPLFTGHNGPRDDQVENNLKEKRKNFSTSRDSSGSHHNQLNEAEEAAPSKGKLSITSRMSIIIVGLLVILCCVVSFAALIMNIRHQVTISNLLTTTETLRSALAKAEDRSNLCLPCADLSLGPFPENTPGLDELLKRDEDGHHICCAKTSHQTSVFLNLFAKRKQEEKCAQELINSETKPSALCNPSGTAGSPSIPTNGNSFGNISAHLQAGTQPSNL</sequence>
<accession>A0A9D4G3X2</accession>
<dbReference type="AlphaFoldDB" id="A0A9D4G3X2"/>
<feature type="compositionally biased region" description="Polar residues" evidence="1">
    <location>
        <begin position="111"/>
        <end position="126"/>
    </location>
</feature>